<dbReference type="EMBL" id="CP028858">
    <property type="protein sequence ID" value="AWB27605.1"/>
    <property type="molecule type" value="Genomic_DNA"/>
</dbReference>
<feature type="region of interest" description="Disordered" evidence="1">
    <location>
        <begin position="1"/>
        <end position="20"/>
    </location>
</feature>
<accession>A0A2R4X1F1</accession>
<evidence type="ECO:0000313" key="2">
    <source>
        <dbReference type="EMBL" id="AWB27605.1"/>
    </source>
</evidence>
<dbReference type="GeneID" id="36512386"/>
<proteinExistence type="predicted"/>
<dbReference type="Proteomes" id="UP000244727">
    <property type="component" value="Chromosome"/>
</dbReference>
<dbReference type="RefSeq" id="WP_108382031.1">
    <property type="nucleotide sequence ID" value="NZ_CP028858.1"/>
</dbReference>
<gene>
    <name evidence="2" type="ORF">HARCEL1_07725</name>
</gene>
<dbReference type="AlphaFoldDB" id="A0A2R4X1F1"/>
<evidence type="ECO:0000256" key="1">
    <source>
        <dbReference type="SAM" id="MobiDB-lite"/>
    </source>
</evidence>
<dbReference type="KEGG" id="harc:HARCEL1_07725"/>
<keyword evidence="3" id="KW-1185">Reference proteome</keyword>
<evidence type="ECO:0000313" key="3">
    <source>
        <dbReference type="Proteomes" id="UP000244727"/>
    </source>
</evidence>
<feature type="compositionally biased region" description="Basic and acidic residues" evidence="1">
    <location>
        <begin position="50"/>
        <end position="61"/>
    </location>
</feature>
<organism evidence="2 3">
    <name type="scientific">Halococcoides cellulosivorans</name>
    <dbReference type="NCBI Taxonomy" id="1679096"/>
    <lineage>
        <taxon>Archaea</taxon>
        <taxon>Methanobacteriati</taxon>
        <taxon>Methanobacteriota</taxon>
        <taxon>Stenosarchaea group</taxon>
        <taxon>Halobacteria</taxon>
        <taxon>Halobacteriales</taxon>
        <taxon>Haloarculaceae</taxon>
        <taxon>Halococcoides</taxon>
    </lineage>
</organism>
<sequence>MDSTGPDGVSASDRSSGWTRRSVLGVAGTTAMFGLAGCSSQSPTAPSSDGDSKSLDVDREGYSGDAFAGRLTEGVESSEPAVVEHGIYEGKVVYDRSCESVGDGLTGCDAGIETADLGDINFYYEHDMQQKPCLTPDQQVALDVDDDGAVVQRRD</sequence>
<feature type="region of interest" description="Disordered" evidence="1">
    <location>
        <begin position="37"/>
        <end position="61"/>
    </location>
</feature>
<protein>
    <submittedName>
        <fullName evidence="2">Uncharacterized protein</fullName>
    </submittedName>
</protein>
<reference evidence="2 3" key="1">
    <citation type="submission" date="2018-04" db="EMBL/GenBank/DDBJ databases">
        <title>Halococcoides cellulosivorans gen. nov., sp. nov., an extremely halophilic cellulose-utilizing haloarchaeon from hypersaline lakes.</title>
        <authorList>
            <person name="Sorokin D.Y."/>
            <person name="Toshchakov S.V."/>
            <person name="Samarov N.I."/>
            <person name="Korzhenkov A."/>
            <person name="Kublanov I.V."/>
        </authorList>
    </citation>
    <scope>NUCLEOTIDE SEQUENCE [LARGE SCALE GENOMIC DNA]</scope>
    <source>
        <strain evidence="2 3">HArcel1</strain>
    </source>
</reference>
<name>A0A2R4X1F1_9EURY</name>
<feature type="compositionally biased region" description="Polar residues" evidence="1">
    <location>
        <begin position="38"/>
        <end position="49"/>
    </location>
</feature>